<keyword evidence="3" id="KW-1185">Reference proteome</keyword>
<evidence type="ECO:0000313" key="2">
    <source>
        <dbReference type="EMBL" id="CBY35001.1"/>
    </source>
</evidence>
<evidence type="ECO:0000313" key="3">
    <source>
        <dbReference type="Proteomes" id="UP000001307"/>
    </source>
</evidence>
<evidence type="ECO:0000313" key="1">
    <source>
        <dbReference type="EMBL" id="CBY07736.1"/>
    </source>
</evidence>
<accession>E4X685</accession>
<dbReference type="AlphaFoldDB" id="E4X685"/>
<proteinExistence type="predicted"/>
<protein>
    <submittedName>
        <fullName evidence="1">Uncharacterized protein</fullName>
    </submittedName>
</protein>
<reference evidence="1" key="1">
    <citation type="journal article" date="2010" name="Science">
        <title>Plasticity of animal genome architecture unmasked by rapid evolution of a pelagic tunicate.</title>
        <authorList>
            <person name="Denoeud F."/>
            <person name="Henriet S."/>
            <person name="Mungpakdee S."/>
            <person name="Aury J.M."/>
            <person name="Da Silva C."/>
            <person name="Brinkmann H."/>
            <person name="Mikhaleva J."/>
            <person name="Olsen L.C."/>
            <person name="Jubin C."/>
            <person name="Canestro C."/>
            <person name="Bouquet J.M."/>
            <person name="Danks G."/>
            <person name="Poulain J."/>
            <person name="Campsteijn C."/>
            <person name="Adamski M."/>
            <person name="Cross I."/>
            <person name="Yadetie F."/>
            <person name="Muffato M."/>
            <person name="Louis A."/>
            <person name="Butcher S."/>
            <person name="Tsagkogeorga G."/>
            <person name="Konrad A."/>
            <person name="Singh S."/>
            <person name="Jensen M.F."/>
            <person name="Cong E.H."/>
            <person name="Eikeseth-Otteraa H."/>
            <person name="Noel B."/>
            <person name="Anthouard V."/>
            <person name="Porcel B.M."/>
            <person name="Kachouri-Lafond R."/>
            <person name="Nishino A."/>
            <person name="Ugolini M."/>
            <person name="Chourrout P."/>
            <person name="Nishida H."/>
            <person name="Aasland R."/>
            <person name="Huzurbazar S."/>
            <person name="Westhof E."/>
            <person name="Delsuc F."/>
            <person name="Lehrach H."/>
            <person name="Reinhardt R."/>
            <person name="Weissenbach J."/>
            <person name="Roy S.W."/>
            <person name="Artiguenave F."/>
            <person name="Postlethwait J.H."/>
            <person name="Manak J.R."/>
            <person name="Thompson E.M."/>
            <person name="Jaillon O."/>
            <person name="Du Pasquier L."/>
            <person name="Boudinot P."/>
            <person name="Liberles D.A."/>
            <person name="Volff J.N."/>
            <person name="Philippe H."/>
            <person name="Lenhard B."/>
            <person name="Roest Crollius H."/>
            <person name="Wincker P."/>
            <person name="Chourrout D."/>
        </authorList>
    </citation>
    <scope>NUCLEOTIDE SEQUENCE [LARGE SCALE GENOMIC DNA]</scope>
</reference>
<gene>
    <name evidence="1" type="ORF">GSOID_T00002728001</name>
    <name evidence="2" type="ORF">GSOID_T00025046001</name>
</gene>
<organism evidence="1">
    <name type="scientific">Oikopleura dioica</name>
    <name type="common">Tunicate</name>
    <dbReference type="NCBI Taxonomy" id="34765"/>
    <lineage>
        <taxon>Eukaryota</taxon>
        <taxon>Metazoa</taxon>
        <taxon>Chordata</taxon>
        <taxon>Tunicata</taxon>
        <taxon>Appendicularia</taxon>
        <taxon>Copelata</taxon>
        <taxon>Oikopleuridae</taxon>
        <taxon>Oikopleura</taxon>
    </lineage>
</organism>
<sequence length="196" mass="23080">MSTVSAVLPHVLTSHSSNEFSNSGQDSKFQMMVEQWKDIRKDTIRKIYKNYYMDFLYFNYTFDDFISLGKEDDGSLKDVKRRLRNLLMERSSFIRWKDTNHCQDSYKKACQFVEIEKNFVLVHDFRLDTSCFESLNEAKKFACKEEQVSAIGYNSERGTYCASNFPSLRRIDTNETGRTCWIKKEHPVIITAPDRP</sequence>
<dbReference type="InParanoid" id="E4X685"/>
<dbReference type="Proteomes" id="UP000001307">
    <property type="component" value="Unassembled WGS sequence"/>
</dbReference>
<dbReference type="Proteomes" id="UP000011014">
    <property type="component" value="Unassembled WGS sequence"/>
</dbReference>
<dbReference type="EMBL" id="FN654573">
    <property type="protein sequence ID" value="CBY35001.1"/>
    <property type="molecule type" value="Genomic_DNA"/>
</dbReference>
<name>E4X685_OIKDI</name>
<dbReference type="EMBL" id="FN653026">
    <property type="protein sequence ID" value="CBY07736.1"/>
    <property type="molecule type" value="Genomic_DNA"/>
</dbReference>